<comment type="caution">
    <text evidence="2">The sequence shown here is derived from an EMBL/GenBank/DDBJ whole genome shotgun (WGS) entry which is preliminary data.</text>
</comment>
<sequence length="139" mass="14768">MELPMIRTALLALAFTTPLATAADLVVHVDNVKSTSGQVMVALYDNADAFLKHPLRAEKAKADKAGTTLVFHDVAPGDYGFAVFQDINDNGRMDRNLMGIPTEPIAFSNNAQGRMGPPDFAAVKLAVPAAGLDTSVTLR</sequence>
<accession>A0A7X3G1N5</accession>
<dbReference type="InterPro" id="IPR018673">
    <property type="entry name" value="DUF2141"/>
</dbReference>
<feature type="signal peptide" evidence="1">
    <location>
        <begin position="1"/>
        <end position="22"/>
    </location>
</feature>
<name>A0A7X3G1N5_9BURK</name>
<protein>
    <submittedName>
        <fullName evidence="2">DUF2141 domain-containing protein</fullName>
    </submittedName>
</protein>
<dbReference type="Proteomes" id="UP000443353">
    <property type="component" value="Unassembled WGS sequence"/>
</dbReference>
<dbReference type="EMBL" id="WSES01000004">
    <property type="protein sequence ID" value="MVW60972.1"/>
    <property type="molecule type" value="Genomic_DNA"/>
</dbReference>
<keyword evidence="1" id="KW-0732">Signal</keyword>
<feature type="chain" id="PRO_5031188779" evidence="1">
    <location>
        <begin position="23"/>
        <end position="139"/>
    </location>
</feature>
<keyword evidence="3" id="KW-1185">Reference proteome</keyword>
<organism evidence="2 3">
    <name type="scientific">Massilia cellulosiltytica</name>
    <dbReference type="NCBI Taxonomy" id="2683234"/>
    <lineage>
        <taxon>Bacteria</taxon>
        <taxon>Pseudomonadati</taxon>
        <taxon>Pseudomonadota</taxon>
        <taxon>Betaproteobacteria</taxon>
        <taxon>Burkholderiales</taxon>
        <taxon>Oxalobacteraceae</taxon>
        <taxon>Telluria group</taxon>
        <taxon>Massilia</taxon>
    </lineage>
</organism>
<evidence type="ECO:0000313" key="2">
    <source>
        <dbReference type="EMBL" id="MVW60972.1"/>
    </source>
</evidence>
<proteinExistence type="predicted"/>
<gene>
    <name evidence="2" type="ORF">GPY61_13640</name>
</gene>
<reference evidence="2 3" key="1">
    <citation type="submission" date="2019-12" db="EMBL/GenBank/DDBJ databases">
        <authorList>
            <person name="Li C."/>
            <person name="Zhao J."/>
        </authorList>
    </citation>
    <scope>NUCLEOTIDE SEQUENCE [LARGE SCALE GENOMIC DNA]</scope>
    <source>
        <strain evidence="2 3">NEAU-DD11</strain>
    </source>
</reference>
<dbReference type="Pfam" id="PF09912">
    <property type="entry name" value="DUF2141"/>
    <property type="match status" value="1"/>
</dbReference>
<evidence type="ECO:0000256" key="1">
    <source>
        <dbReference type="SAM" id="SignalP"/>
    </source>
</evidence>
<dbReference type="AlphaFoldDB" id="A0A7X3G1N5"/>
<evidence type="ECO:0000313" key="3">
    <source>
        <dbReference type="Proteomes" id="UP000443353"/>
    </source>
</evidence>